<keyword evidence="3" id="KW-0812">Transmembrane</keyword>
<dbReference type="InterPro" id="IPR004843">
    <property type="entry name" value="Calcineurin-like_PHP"/>
</dbReference>
<dbReference type="GO" id="GO:0008758">
    <property type="term" value="F:UDP-2,3-diacylglucosamine hydrolase activity"/>
    <property type="evidence" value="ECO:0007669"/>
    <property type="project" value="TreeGrafter"/>
</dbReference>
<reference evidence="5" key="2">
    <citation type="journal article" date="2021" name="PeerJ">
        <title>Extensive microbial diversity within the chicken gut microbiome revealed by metagenomics and culture.</title>
        <authorList>
            <person name="Gilroy R."/>
            <person name="Ravi A."/>
            <person name="Getino M."/>
            <person name="Pursley I."/>
            <person name="Horton D.L."/>
            <person name="Alikhan N.F."/>
            <person name="Baker D."/>
            <person name="Gharbi K."/>
            <person name="Hall N."/>
            <person name="Watson M."/>
            <person name="Adriaenssens E.M."/>
            <person name="Foster-Nyarko E."/>
            <person name="Jarju S."/>
            <person name="Secka A."/>
            <person name="Antonio M."/>
            <person name="Oren A."/>
            <person name="Chaudhuri R.R."/>
            <person name="La Ragione R."/>
            <person name="Hildebrand F."/>
            <person name="Pallen M.J."/>
        </authorList>
    </citation>
    <scope>NUCLEOTIDE SEQUENCE</scope>
    <source>
        <strain evidence="5">B1-3475</strain>
    </source>
</reference>
<dbReference type="InterPro" id="IPR029052">
    <property type="entry name" value="Metallo-depent_PP-like"/>
</dbReference>
<accession>A0A9D9HL25</accession>
<dbReference type="SUPFAM" id="SSF56300">
    <property type="entry name" value="Metallo-dependent phosphatases"/>
    <property type="match status" value="1"/>
</dbReference>
<dbReference type="Pfam" id="PF00149">
    <property type="entry name" value="Metallophos"/>
    <property type="match status" value="1"/>
</dbReference>
<evidence type="ECO:0000256" key="1">
    <source>
        <dbReference type="ARBA" id="ARBA00022723"/>
    </source>
</evidence>
<keyword evidence="2" id="KW-0378">Hydrolase</keyword>
<gene>
    <name evidence="5" type="ORF">IAC08_05360</name>
</gene>
<feature type="transmembrane region" description="Helical" evidence="3">
    <location>
        <begin position="36"/>
        <end position="56"/>
    </location>
</feature>
<evidence type="ECO:0000256" key="3">
    <source>
        <dbReference type="SAM" id="Phobius"/>
    </source>
</evidence>
<reference evidence="5" key="1">
    <citation type="submission" date="2020-10" db="EMBL/GenBank/DDBJ databases">
        <authorList>
            <person name="Gilroy R."/>
        </authorList>
    </citation>
    <scope>NUCLEOTIDE SEQUENCE</scope>
    <source>
        <strain evidence="5">B1-3475</strain>
    </source>
</reference>
<feature type="domain" description="Calcineurin-like phosphoesterase" evidence="4">
    <location>
        <begin position="82"/>
        <end position="269"/>
    </location>
</feature>
<name>A0A9D9HL25_9BACT</name>
<dbReference type="GO" id="GO:0009245">
    <property type="term" value="P:lipid A biosynthetic process"/>
    <property type="evidence" value="ECO:0007669"/>
    <property type="project" value="TreeGrafter"/>
</dbReference>
<dbReference type="CDD" id="cd07385">
    <property type="entry name" value="MPP_YkuE_C"/>
    <property type="match status" value="1"/>
</dbReference>
<evidence type="ECO:0000259" key="4">
    <source>
        <dbReference type="Pfam" id="PF00149"/>
    </source>
</evidence>
<dbReference type="PANTHER" id="PTHR31302">
    <property type="entry name" value="TRANSMEMBRANE PROTEIN WITH METALLOPHOSPHOESTERASE DOMAIN-RELATED"/>
    <property type="match status" value="1"/>
</dbReference>
<keyword evidence="3" id="KW-0472">Membrane</keyword>
<evidence type="ECO:0000313" key="5">
    <source>
        <dbReference type="EMBL" id="MBO8455814.1"/>
    </source>
</evidence>
<dbReference type="GO" id="GO:0016020">
    <property type="term" value="C:membrane"/>
    <property type="evidence" value="ECO:0007669"/>
    <property type="project" value="GOC"/>
</dbReference>
<dbReference type="InterPro" id="IPR051158">
    <property type="entry name" value="Metallophosphoesterase_sf"/>
</dbReference>
<feature type="transmembrane region" description="Helical" evidence="3">
    <location>
        <begin position="6"/>
        <end position="29"/>
    </location>
</feature>
<keyword evidence="3" id="KW-1133">Transmembrane helix</keyword>
<dbReference type="PANTHER" id="PTHR31302:SF31">
    <property type="entry name" value="PHOSPHODIESTERASE YAEI"/>
    <property type="match status" value="1"/>
</dbReference>
<sequence>MFVTLSVIVMALLAVLVCVLAVSGIAALAGASFRKFFLRGLWALLLPPLVFLYGMAVGRNECKVSEVEVSDPRLPEQFDGYRVVQISDLHLESVRGREHFLSSVVEKINSLEPDLILFTGDLVTSHPDELLGFEPVLSSLTAADGVFSVLGNHDYCIYRHWEADSLRAEAVRTLVERETALGWKVLMNESVNIYRDSVSVGDSSAVISVAGVENISQTSYFPSYGDLDKAMTGVRGSFTILMTHDPTHWHKAVAEYPDIALTLSGHTHAMQLSILGWSPSRYLFKEYRGLYRKQVTTGDGTLENALLYVNIGLGETSLPSRVGTPPEITLFTLRHASASH</sequence>
<evidence type="ECO:0000313" key="6">
    <source>
        <dbReference type="Proteomes" id="UP000823617"/>
    </source>
</evidence>
<dbReference type="AlphaFoldDB" id="A0A9D9HL25"/>
<dbReference type="EMBL" id="JADIMK010000055">
    <property type="protein sequence ID" value="MBO8455814.1"/>
    <property type="molecule type" value="Genomic_DNA"/>
</dbReference>
<dbReference type="Gene3D" id="3.60.21.10">
    <property type="match status" value="1"/>
</dbReference>
<protein>
    <submittedName>
        <fullName evidence="5">Metallophosphoesterase</fullName>
    </submittedName>
</protein>
<dbReference type="GO" id="GO:0046872">
    <property type="term" value="F:metal ion binding"/>
    <property type="evidence" value="ECO:0007669"/>
    <property type="project" value="UniProtKB-KW"/>
</dbReference>
<evidence type="ECO:0000256" key="2">
    <source>
        <dbReference type="ARBA" id="ARBA00022801"/>
    </source>
</evidence>
<keyword evidence="1" id="KW-0479">Metal-binding</keyword>
<proteinExistence type="predicted"/>
<organism evidence="5 6">
    <name type="scientific">Candidatus Cryptobacteroides intestinigallinarum</name>
    <dbReference type="NCBI Taxonomy" id="2840767"/>
    <lineage>
        <taxon>Bacteria</taxon>
        <taxon>Pseudomonadati</taxon>
        <taxon>Bacteroidota</taxon>
        <taxon>Bacteroidia</taxon>
        <taxon>Bacteroidales</taxon>
        <taxon>Candidatus Cryptobacteroides</taxon>
    </lineage>
</organism>
<dbReference type="Proteomes" id="UP000823617">
    <property type="component" value="Unassembled WGS sequence"/>
</dbReference>
<comment type="caution">
    <text evidence="5">The sequence shown here is derived from an EMBL/GenBank/DDBJ whole genome shotgun (WGS) entry which is preliminary data.</text>
</comment>